<dbReference type="Pfam" id="PF01497">
    <property type="entry name" value="Peripla_BP_2"/>
    <property type="match status" value="1"/>
</dbReference>
<comment type="caution">
    <text evidence="3">The sequence shown here is derived from an EMBL/GenBank/DDBJ whole genome shotgun (WGS) entry which is preliminary data.</text>
</comment>
<evidence type="ECO:0000259" key="2">
    <source>
        <dbReference type="PROSITE" id="PS50983"/>
    </source>
</evidence>
<reference evidence="3 4" key="1">
    <citation type="journal article" date="2013" name="Genome Announc.">
        <title>Draft Genome Sequence of 'Candidatus Halobonum tyrrellensis' Strain G22, Isolated from the Hypersaline Waters of Lake Tyrrell, Australia.</title>
        <authorList>
            <person name="Ugalde J.A."/>
            <person name="Narasingarao P."/>
            <person name="Kuo S."/>
            <person name="Podell S."/>
            <person name="Allen E.E."/>
        </authorList>
    </citation>
    <scope>NUCLEOTIDE SEQUENCE [LARGE SCALE GENOMIC DNA]</scope>
    <source>
        <strain evidence="3 4">G22</strain>
    </source>
</reference>
<evidence type="ECO:0000313" key="4">
    <source>
        <dbReference type="Proteomes" id="UP000017840"/>
    </source>
</evidence>
<dbReference type="Proteomes" id="UP000017840">
    <property type="component" value="Unassembled WGS sequence"/>
</dbReference>
<accession>V4HJC9</accession>
<dbReference type="Gene3D" id="3.40.50.1980">
    <property type="entry name" value="Nitrogenase molybdenum iron protein domain"/>
    <property type="match status" value="2"/>
</dbReference>
<feature type="domain" description="Fe/B12 periplasmic-binding" evidence="2">
    <location>
        <begin position="74"/>
        <end position="325"/>
    </location>
</feature>
<dbReference type="InterPro" id="IPR026469">
    <property type="entry name" value="Peripla_PGF_1"/>
</dbReference>
<dbReference type="EMBL" id="ASGZ01000004">
    <property type="protein sequence ID" value="ESP89858.1"/>
    <property type="molecule type" value="Genomic_DNA"/>
</dbReference>
<evidence type="ECO:0000256" key="1">
    <source>
        <dbReference type="SAM" id="MobiDB-lite"/>
    </source>
</evidence>
<dbReference type="PANTHER" id="PTHR30535">
    <property type="entry name" value="VITAMIN B12-BINDING PROTEIN"/>
    <property type="match status" value="1"/>
</dbReference>
<dbReference type="STRING" id="1324957.K933_01512"/>
<feature type="region of interest" description="Disordered" evidence="1">
    <location>
        <begin position="336"/>
        <end position="430"/>
    </location>
</feature>
<gene>
    <name evidence="3" type="ORF">K933_01512</name>
</gene>
<dbReference type="SUPFAM" id="SSF53807">
    <property type="entry name" value="Helical backbone' metal receptor"/>
    <property type="match status" value="1"/>
</dbReference>
<name>V4HJC9_9EURY</name>
<evidence type="ECO:0000313" key="3">
    <source>
        <dbReference type="EMBL" id="ESP89858.1"/>
    </source>
</evidence>
<feature type="non-terminal residue" evidence="3">
    <location>
        <position position="430"/>
    </location>
</feature>
<organism evidence="3 4">
    <name type="scientific">Candidatus Halobonum tyrrellensis G22</name>
    <dbReference type="NCBI Taxonomy" id="1324957"/>
    <lineage>
        <taxon>Archaea</taxon>
        <taxon>Methanobacteriati</taxon>
        <taxon>Methanobacteriota</taxon>
        <taxon>Stenosarchaea group</taxon>
        <taxon>Halobacteria</taxon>
        <taxon>Halobacteriales</taxon>
        <taxon>Haloferacaceae</taxon>
        <taxon>Candidatus Halobonum</taxon>
    </lineage>
</organism>
<protein>
    <submittedName>
        <fullName evidence="3">ABC transporter periplasmic protein</fullName>
    </submittedName>
</protein>
<dbReference type="InterPro" id="IPR050902">
    <property type="entry name" value="ABC_Transporter_SBP"/>
</dbReference>
<sequence length="430" mass="43408">MVVVLAGVAPAVGTAALAPVDGADGTNGATLAGEASPALDGPVAQQARTANCTFPVTVTDATGTEVTLDERPERVTTLGPSAAQTMWEIGGREQVVGVTADASYLDGADERTNVSGSGLYPSTETVVGTDPDLVLAPNIIPNEVVANMREADLTVYRARISTSIEDVREKTTRIGRITGNCAGAAEANAWMTANVEAATDATADLDRPTALYPLGGAYVANTGTFISAMIEAAGADNAIADANTSSNITGPYPEVNPEIVVQIAPEYLVLTDASAYLTAEYPYASTPAVEANNTVVVNSNYMSQAAPRSVVYAVRNLTVGFHPDADPAFVSRAEVDVTGETPESTPTPTAAPSDGDGDDGDDGADGEVTTRPTPTPTATPASTPATATTATTESSTATQTAAATETDAAATAAAEPTTAAATETADGATT</sequence>
<feature type="compositionally biased region" description="Low complexity" evidence="1">
    <location>
        <begin position="338"/>
        <end position="354"/>
    </location>
</feature>
<keyword evidence="4" id="KW-1185">Reference proteome</keyword>
<dbReference type="InterPro" id="IPR002491">
    <property type="entry name" value="ABC_transptr_periplasmic_BD"/>
</dbReference>
<dbReference type="AlphaFoldDB" id="V4HJC9"/>
<dbReference type="eggNOG" id="arCOG04233">
    <property type="taxonomic scope" value="Archaea"/>
</dbReference>
<dbReference type="NCBIfam" id="TIGR04281">
    <property type="entry name" value="peripla_PGF_1"/>
    <property type="match status" value="1"/>
</dbReference>
<dbReference type="PROSITE" id="PS50983">
    <property type="entry name" value="FE_B12_PBP"/>
    <property type="match status" value="1"/>
</dbReference>
<feature type="compositionally biased region" description="Acidic residues" evidence="1">
    <location>
        <begin position="355"/>
        <end position="365"/>
    </location>
</feature>
<dbReference type="PANTHER" id="PTHR30535:SF34">
    <property type="entry name" value="MOLYBDATE-BINDING PROTEIN MOLA"/>
    <property type="match status" value="1"/>
</dbReference>
<proteinExistence type="predicted"/>
<feature type="compositionally biased region" description="Low complexity" evidence="1">
    <location>
        <begin position="369"/>
        <end position="430"/>
    </location>
</feature>